<sequence length="236" mass="27122">METDGIPDQNSSVMKKETRPGNYPFEWLDQMISVKLNPERTTLTEIPQSEVSAVEDRMGQETLGLLNYLKTRTFGRPEKKVRDFVVQYHETILTLMAQAKRNIADCALVSVVELSEKFIIALGELQKDVELRFGKYLSKARYQDVATKEANGFKVICQLSVDQLGILIKAADDIKLILSRSLSLIFRSLVPFLSTDRTKNISWMSMRKSTYQFEQADLDHIVEVLERMIKKIKGYY</sequence>
<organism evidence="1 2">
    <name type="scientific">Mucilaginibacter terrae</name>
    <dbReference type="NCBI Taxonomy" id="1955052"/>
    <lineage>
        <taxon>Bacteria</taxon>
        <taxon>Pseudomonadati</taxon>
        <taxon>Bacteroidota</taxon>
        <taxon>Sphingobacteriia</taxon>
        <taxon>Sphingobacteriales</taxon>
        <taxon>Sphingobacteriaceae</taxon>
        <taxon>Mucilaginibacter</taxon>
    </lineage>
</organism>
<proteinExistence type="predicted"/>
<reference evidence="2" key="1">
    <citation type="submission" date="2023-07" db="EMBL/GenBank/DDBJ databases">
        <title>Functional and genomic diversity of the sorghum phyllosphere microbiome.</title>
        <authorList>
            <person name="Shade A."/>
        </authorList>
    </citation>
    <scope>NUCLEOTIDE SEQUENCE [LARGE SCALE GENOMIC DNA]</scope>
    <source>
        <strain evidence="2">SORGH_AS_0422</strain>
    </source>
</reference>
<gene>
    <name evidence="1" type="ORF">QE417_001380</name>
</gene>
<evidence type="ECO:0000313" key="2">
    <source>
        <dbReference type="Proteomes" id="UP001258315"/>
    </source>
</evidence>
<keyword evidence="2" id="KW-1185">Reference proteome</keyword>
<evidence type="ECO:0000313" key="1">
    <source>
        <dbReference type="EMBL" id="MDT3402308.1"/>
    </source>
</evidence>
<protein>
    <submittedName>
        <fullName evidence="1">Uncharacterized protein</fullName>
    </submittedName>
</protein>
<comment type="caution">
    <text evidence="1">The sequence shown here is derived from an EMBL/GenBank/DDBJ whole genome shotgun (WGS) entry which is preliminary data.</text>
</comment>
<dbReference type="Proteomes" id="UP001258315">
    <property type="component" value="Unassembled WGS sequence"/>
</dbReference>
<name>A0ABU3GR97_9SPHI</name>
<dbReference type="EMBL" id="JAVLVU010000001">
    <property type="protein sequence ID" value="MDT3402308.1"/>
    <property type="molecule type" value="Genomic_DNA"/>
</dbReference>
<accession>A0ABU3GR97</accession>